<sequence length="496" mass="53792">MLTLRELRLARARKGKGKKLGFLRNTILAASITMLTVSLVAAEESQTAHVLIKNVRIFDGNSDTVSEAQDVLVEGNLIKQIGNGLTAGDNAIVIDGTGRTMTPGFIDMHQHLMLGGPSGLFSTGEDIDFATAGAIAAQNMYAHLLMKGITTVRDIGGNSLGLAKGVRMGWMTGPRIYSAGPPIGPLGGHGDVGGWNQHLGPDESVLMGNLATTSTVDEVIKQARWNFRKGAAFLKVMPGGGVSTEFDPLEVISLTFDEMKAAVAIAEDNKTYVAAHAYRDDAVNRAIDAGVKVIEHNFLVSEETIKRMAEEDIILSLQGYMAGVAFANPESVPWYTPEQIRKAKSVHTGTLQMVKWAREHDVFIVSGSDMFAEQWPITKKNITIEVELFEFTPIEALRHATGNAGIVLEMSGPARNPYREGPLGVIKEGAYADILLWSNDPTKDIKIIEDEDKLQLIMKDGELYKNTTVPHSDPTYRPAPEMRVTPSNAGRGRTAL</sequence>
<gene>
    <name evidence="3" type="ORF">G0P99_15215</name>
</gene>
<dbReference type="Gene3D" id="2.30.40.10">
    <property type="entry name" value="Urease, subunit C, domain 1"/>
    <property type="match status" value="1"/>
</dbReference>
<dbReference type="AlphaFoldDB" id="A0A6B2NQA3"/>
<accession>A0A6B2NQA3</accession>
<feature type="domain" description="Amidohydrolase-related" evidence="2">
    <location>
        <begin position="100"/>
        <end position="463"/>
    </location>
</feature>
<evidence type="ECO:0000259" key="2">
    <source>
        <dbReference type="Pfam" id="PF01979"/>
    </source>
</evidence>
<evidence type="ECO:0000313" key="3">
    <source>
        <dbReference type="EMBL" id="NDW46316.1"/>
    </source>
</evidence>
<feature type="region of interest" description="Disordered" evidence="1">
    <location>
        <begin position="468"/>
        <end position="496"/>
    </location>
</feature>
<name>A0A6B2NQA3_9RHOB</name>
<dbReference type="GO" id="GO:0016810">
    <property type="term" value="F:hydrolase activity, acting on carbon-nitrogen (but not peptide) bonds"/>
    <property type="evidence" value="ECO:0007669"/>
    <property type="project" value="InterPro"/>
</dbReference>
<dbReference type="InterPro" id="IPR057744">
    <property type="entry name" value="OTAase-like"/>
</dbReference>
<dbReference type="CDD" id="cd01299">
    <property type="entry name" value="Met_dep_hydrolase_A"/>
    <property type="match status" value="1"/>
</dbReference>
<comment type="caution">
    <text evidence="3">The sequence shown here is derived from an EMBL/GenBank/DDBJ whole genome shotgun (WGS) entry which is preliminary data.</text>
</comment>
<organism evidence="3">
    <name type="scientific">Ruegeria sp. PrR005</name>
    <dbReference type="NCBI Taxonomy" id="2706882"/>
    <lineage>
        <taxon>Bacteria</taxon>
        <taxon>Pseudomonadati</taxon>
        <taxon>Pseudomonadota</taxon>
        <taxon>Alphaproteobacteria</taxon>
        <taxon>Rhodobacterales</taxon>
        <taxon>Roseobacteraceae</taxon>
        <taxon>Ruegeria</taxon>
    </lineage>
</organism>
<dbReference type="InterPro" id="IPR051781">
    <property type="entry name" value="Metallo-dep_Hydrolase"/>
</dbReference>
<dbReference type="InterPro" id="IPR011059">
    <property type="entry name" value="Metal-dep_hydrolase_composite"/>
</dbReference>
<dbReference type="InterPro" id="IPR032466">
    <property type="entry name" value="Metal_Hydrolase"/>
</dbReference>
<dbReference type="RefSeq" id="WP_164131305.1">
    <property type="nucleotide sequence ID" value="NZ_JAAGOX010000025.1"/>
</dbReference>
<proteinExistence type="predicted"/>
<dbReference type="SUPFAM" id="SSF51556">
    <property type="entry name" value="Metallo-dependent hydrolases"/>
    <property type="match status" value="1"/>
</dbReference>
<dbReference type="Gene3D" id="3.20.20.140">
    <property type="entry name" value="Metal-dependent hydrolases"/>
    <property type="match status" value="1"/>
</dbReference>
<evidence type="ECO:0000256" key="1">
    <source>
        <dbReference type="SAM" id="MobiDB-lite"/>
    </source>
</evidence>
<reference evidence="3" key="1">
    <citation type="submission" date="2020-02" db="EMBL/GenBank/DDBJ databases">
        <title>Delineation of the pyrene-degrading pathway in Roseobacter clade bacteria by genomic analysis.</title>
        <authorList>
            <person name="Zhou H."/>
            <person name="Wang H."/>
        </authorList>
    </citation>
    <scope>NUCLEOTIDE SEQUENCE</scope>
    <source>
        <strain evidence="3">PrR005</strain>
    </source>
</reference>
<dbReference type="EMBL" id="JAAGOX010000025">
    <property type="protein sequence ID" value="NDW46316.1"/>
    <property type="molecule type" value="Genomic_DNA"/>
</dbReference>
<dbReference type="Pfam" id="PF01979">
    <property type="entry name" value="Amidohydro_1"/>
    <property type="match status" value="1"/>
</dbReference>
<keyword evidence="3" id="KW-0378">Hydrolase</keyword>
<dbReference type="PANTHER" id="PTHR43135">
    <property type="entry name" value="ALPHA-D-RIBOSE 1-METHYLPHOSPHONATE 5-TRIPHOSPHATE DIPHOSPHATASE"/>
    <property type="match status" value="1"/>
</dbReference>
<protein>
    <submittedName>
        <fullName evidence="3">Amidohydrolase family protein</fullName>
    </submittedName>
</protein>
<dbReference type="SUPFAM" id="SSF51338">
    <property type="entry name" value="Composite domain of metallo-dependent hydrolases"/>
    <property type="match status" value="1"/>
</dbReference>
<dbReference type="PANTHER" id="PTHR43135:SF3">
    <property type="entry name" value="ALPHA-D-RIBOSE 1-METHYLPHOSPHONATE 5-TRIPHOSPHATE DIPHOSPHATASE"/>
    <property type="match status" value="1"/>
</dbReference>
<dbReference type="InterPro" id="IPR006680">
    <property type="entry name" value="Amidohydro-rel"/>
</dbReference>